<dbReference type="InterPro" id="IPR003961">
    <property type="entry name" value="FN3_dom"/>
</dbReference>
<dbReference type="InterPro" id="IPR011467">
    <property type="entry name" value="DUF1573"/>
</dbReference>
<reference evidence="5" key="1">
    <citation type="journal article" date="2019" name="Int. J. Syst. Evol. Microbiol.">
        <title>The Global Catalogue of Microorganisms (GCM) 10K type strain sequencing project: providing services to taxonomists for standard genome sequencing and annotation.</title>
        <authorList>
            <consortium name="The Broad Institute Genomics Platform"/>
            <consortium name="The Broad Institute Genome Sequencing Center for Infectious Disease"/>
            <person name="Wu L."/>
            <person name="Ma J."/>
        </authorList>
    </citation>
    <scope>NUCLEOTIDE SEQUENCE [LARGE SCALE GENOMIC DNA]</scope>
    <source>
        <strain evidence="5">CGMCC 1.14966</strain>
    </source>
</reference>
<dbReference type="InterPro" id="IPR002909">
    <property type="entry name" value="IPT_dom"/>
</dbReference>
<keyword evidence="2" id="KW-0963">Cytoplasm</keyword>
<proteinExistence type="predicted"/>
<comment type="caution">
    <text evidence="4">The sequence shown here is derived from an EMBL/GenBank/DDBJ whole genome shotgun (WGS) entry which is preliminary data.</text>
</comment>
<sequence length="1751" mass="174088">MYTAGPGSGAGGDTYSFGATGSIERAFGGLQSGTLTPTIGAAYTNNTGTVITSMTITYTGEQWRLGATGRVDRLDFQYSTTATTLGAATGYVDVNGLDFTAPISTGTAGSLDGNVAANRTVGITGTITGLALANGGTIYIRWSDFNPTGADDGLAIDDYSVSFTTQAPAAPTLAVSQAGTGYANNGTAFDFGTQTVTTSSAPVAFTLTNSGPDPLTISTIAATGDYAVSGATPGTVAAGGTATVSVVFTPTVAGTRAGTLVITSNATTGTTYTVNLTGTGIGATPNPEINVQQAGTTFLTGSTYSAFANTAVGASGAALTFTIQNTSSTDALNISSVATTGDFAVSGLTTPATVPANGSVTVNVVFSPTATGTRSGTLVINNNDQDEAIYTINLQGEGVNPVPVISTLAPASATAGAPGFTLTVNGSGFVSGAVVSFNGTNRVTTFVSAAQLTAAVLAADVATAGPYNVIVTNPAPGGGASAAAVFTVNPPPVPTLTSINPSSIVAGQATTVTFTGTGFVSGATVSFNGNTLATTFVNSTTLTASITPPAQSATATYPVSVTTPGGTSGPQTLTATGVFVLTPVSIAAVNTPATQDFNSLAATGTAPKTTLPPGIDFSEAGGDANYTAGTGSATSGDTYSFGATSNTERALGTLLSGSITSTIGAQYSNNTGQTITSLAISYTGEQWRLGTTGRVDQLDFQYSTASGVTLSTGIYSDVNALDFVAPVTSGTVGALNGNVVPNRTAVSGTITGLSIPVGATFFIRWNDLNATGADDGLAVDDLSLTANPAVACNAPTALAASGVTSNAAMVSFTGSASAVNGYTVTTVPVTTTQTLGAAATSVSFTGLTPGTAYTVNIVSNCAAGATSSAASIGFITLAAAPALTVTQGTTPIANGANPSYSFGNQTTGTKQSATFTLTNNGLDPLTISGISATNPATFTFNTLPLPATVAANGGTVLLTVIYNVGTGPETGTIGITSDAANGNASFQLNLSGTGVPVAANPLIAVTQAGTAIPNGGTYSGFSSPVSTASSSVTFTISNPSTTDALSLGTFVLTGPFFLSGTQPATVAPGGTADFGLTFLPSAVGTSTGSISIPNNSQANNPYIINLSGQGTPADLVVGTAQNVSGTYNNVTVTSAGIATLTGVLTVNGTLTVAGVLSGNCQSVTTNVKAVNGPGSFILQAGGRLDICDAAGITASGATGLIQVAGTRSYSPDATYAYLGGLAQVTGSGLPSQVRAVVVNNANGLTLSQAAAVAQTLTLTAGNLTTAGNSLTLLSSAAGTAVVVNTGGVVVGTATVQRYISSTNAIGYRHYSAPVSNTTVNDLNTTGFTPTFNPTYNTSATPSLVTPFPTVFGYDQNRVGTVTSTCGPFNKGWFSPAAGDAMAVNRGYTVNAPNSALVDFVGTLNNGTQNSGALAYSGTDGGWQFLGNPYPAPLNWNTVTPAQRPGMDAAMYVFQSSGQYGGSYRTFANGIGESSLVPTAAGYFVRVAAVGANGSVNLTNANRVITFDPEPIFGRGTADARPQLQLQLRGTAAGRDETYVYFEAGATAGRDVEYDATKLANPSGLNVASLAASQEMAINGLPVLGNSVVLVPLAVTVPQAGTYTLEAANVANFTGTVTLIDALTSTRTVLTTGSTYAFTLGATTAPGRFTLEFRAAGVLASSAAQALAAQVQLFPNPTSGLFRVQLPLLSSKSAVAATLSNSLGQTVQTRTLRAPAGQGIDAMFDVRDLAAGVYTLRLNVDGTPVVRKVVVE</sequence>
<dbReference type="SUPFAM" id="SSF81296">
    <property type="entry name" value="E set domains"/>
    <property type="match status" value="2"/>
</dbReference>
<feature type="domain" description="Fibronectin type-III" evidence="3">
    <location>
        <begin position="794"/>
        <end position="882"/>
    </location>
</feature>
<dbReference type="SUPFAM" id="SSF49265">
    <property type="entry name" value="Fibronectin type III"/>
    <property type="match status" value="1"/>
</dbReference>
<name>A0ABQ2ADF1_9BACT</name>
<evidence type="ECO:0000313" key="5">
    <source>
        <dbReference type="Proteomes" id="UP000637774"/>
    </source>
</evidence>
<dbReference type="InterPro" id="IPR031549">
    <property type="entry name" value="ASH"/>
</dbReference>
<evidence type="ECO:0000313" key="4">
    <source>
        <dbReference type="EMBL" id="GGH88723.1"/>
    </source>
</evidence>
<dbReference type="InterPro" id="IPR026444">
    <property type="entry name" value="Secre_tail"/>
</dbReference>
<dbReference type="Pfam" id="PF01833">
    <property type="entry name" value="TIG"/>
    <property type="match status" value="2"/>
</dbReference>
<dbReference type="Pfam" id="PF00041">
    <property type="entry name" value="fn3"/>
    <property type="match status" value="1"/>
</dbReference>
<accession>A0ABQ2ADF1</accession>
<dbReference type="NCBIfam" id="NF012200">
    <property type="entry name" value="choice_anch_D"/>
    <property type="match status" value="4"/>
</dbReference>
<dbReference type="Pfam" id="PF15780">
    <property type="entry name" value="ASH"/>
    <property type="match status" value="1"/>
</dbReference>
<dbReference type="Pfam" id="PF07610">
    <property type="entry name" value="DUF1573"/>
    <property type="match status" value="1"/>
</dbReference>
<dbReference type="InterPro" id="IPR036116">
    <property type="entry name" value="FN3_sf"/>
</dbReference>
<comment type="subcellular location">
    <subcellularLocation>
        <location evidence="1">Cytoplasm</location>
    </subcellularLocation>
</comment>
<organism evidence="4 5">
    <name type="scientific">Hymenobacter frigidus</name>
    <dbReference type="NCBI Taxonomy" id="1524095"/>
    <lineage>
        <taxon>Bacteria</taxon>
        <taxon>Pseudomonadati</taxon>
        <taxon>Bacteroidota</taxon>
        <taxon>Cytophagia</taxon>
        <taxon>Cytophagales</taxon>
        <taxon>Hymenobacteraceae</taxon>
        <taxon>Hymenobacter</taxon>
    </lineage>
</organism>
<dbReference type="Gene3D" id="2.60.40.10">
    <property type="entry name" value="Immunoglobulins"/>
    <property type="match status" value="7"/>
</dbReference>
<dbReference type="Proteomes" id="UP000637774">
    <property type="component" value="Unassembled WGS sequence"/>
</dbReference>
<dbReference type="InterPro" id="IPR013783">
    <property type="entry name" value="Ig-like_fold"/>
</dbReference>
<protein>
    <recommendedName>
        <fullName evidence="3">Fibronectin type-III domain-containing protein</fullName>
    </recommendedName>
</protein>
<dbReference type="InterPro" id="IPR014756">
    <property type="entry name" value="Ig_E-set"/>
</dbReference>
<evidence type="ECO:0000256" key="1">
    <source>
        <dbReference type="ARBA" id="ARBA00004496"/>
    </source>
</evidence>
<keyword evidence="5" id="KW-1185">Reference proteome</keyword>
<dbReference type="NCBIfam" id="TIGR04183">
    <property type="entry name" value="Por_Secre_tail"/>
    <property type="match status" value="1"/>
</dbReference>
<gene>
    <name evidence="4" type="ORF">GCM10011495_30650</name>
</gene>
<evidence type="ECO:0000259" key="3">
    <source>
        <dbReference type="PROSITE" id="PS50853"/>
    </source>
</evidence>
<dbReference type="PROSITE" id="PS50853">
    <property type="entry name" value="FN3"/>
    <property type="match status" value="1"/>
</dbReference>
<dbReference type="Pfam" id="PF18962">
    <property type="entry name" value="Por_Secre_tail"/>
    <property type="match status" value="1"/>
</dbReference>
<evidence type="ECO:0000256" key="2">
    <source>
        <dbReference type="ARBA" id="ARBA00022490"/>
    </source>
</evidence>
<dbReference type="EMBL" id="BMGY01000034">
    <property type="protein sequence ID" value="GGH88723.1"/>
    <property type="molecule type" value="Genomic_DNA"/>
</dbReference>